<evidence type="ECO:0000313" key="9">
    <source>
        <dbReference type="Proteomes" id="UP000480185"/>
    </source>
</evidence>
<feature type="transmembrane region" description="Helical" evidence="7">
    <location>
        <begin position="245"/>
        <end position="263"/>
    </location>
</feature>
<dbReference type="InterPro" id="IPR006043">
    <property type="entry name" value="NCS2"/>
</dbReference>
<feature type="transmembrane region" description="Helical" evidence="7">
    <location>
        <begin position="46"/>
        <end position="62"/>
    </location>
</feature>
<dbReference type="OrthoDB" id="9779092at2"/>
<evidence type="ECO:0000256" key="2">
    <source>
        <dbReference type="ARBA" id="ARBA00008821"/>
    </source>
</evidence>
<keyword evidence="3" id="KW-0813">Transport</keyword>
<proteinExistence type="inferred from homology"/>
<dbReference type="Proteomes" id="UP000480185">
    <property type="component" value="Unassembled WGS sequence"/>
</dbReference>
<evidence type="ECO:0000313" key="8">
    <source>
        <dbReference type="EMBL" id="MRG85469.1"/>
    </source>
</evidence>
<protein>
    <submittedName>
        <fullName evidence="8">Uracil permease</fullName>
    </submittedName>
</protein>
<dbReference type="RefSeq" id="WP_153727414.1">
    <property type="nucleotide sequence ID" value="NZ_WJNH01000002.1"/>
</dbReference>
<evidence type="ECO:0000256" key="1">
    <source>
        <dbReference type="ARBA" id="ARBA00004141"/>
    </source>
</evidence>
<organism evidence="8 9">
    <name type="scientific">Salinibacillus xinjiangensis</name>
    <dbReference type="NCBI Taxonomy" id="1229268"/>
    <lineage>
        <taxon>Bacteria</taxon>
        <taxon>Bacillati</taxon>
        <taxon>Bacillota</taxon>
        <taxon>Bacilli</taxon>
        <taxon>Bacillales</taxon>
        <taxon>Bacillaceae</taxon>
        <taxon>Salinibacillus</taxon>
    </lineage>
</organism>
<feature type="transmembrane region" description="Helical" evidence="7">
    <location>
        <begin position="355"/>
        <end position="377"/>
    </location>
</feature>
<dbReference type="InterPro" id="IPR006042">
    <property type="entry name" value="Xan_ur_permease"/>
</dbReference>
<keyword evidence="9" id="KW-1185">Reference proteome</keyword>
<sequence>MNKQEMALDIRDVPKKGKWLTLSLQHLFAMFGATILVPLLTDMSQAAALVSSGLGTLAYLLITQGRIPAYLGSSFAFITPIILASQAYGMPGIMIGSFVAGLVYGVVSILIKILGTNWLMRILPPIVVGPIIIVIGLGLAPTAIDMAMNVDGEYSGTHFMVALVALAITIIATMFFKGFFGLIPILIGIVGGYVFALTQGIVNVEPIANHWNDLAGSGSLGAFLTTLFQVPDFVVPFKDYNPLEVFNWGIVWIMAPIALVTIAEHIGDQMVLSKVAGRNFLEKPGLHRSIMGDGVATMIASFIGGPPNTTYGENIGVLAITRVFSVFVIGGAAVLAILFGFTTSVVLLIESIPAAVMGGVSILLFGIIASSGLRMLVDNQIDLGDKRNLIISSVILVIGIGGAYIQVTENLQIAGMALSAIVGVILNLILPGKETGYGNGKMFETNEEVQSDETAA</sequence>
<feature type="transmembrane region" description="Helical" evidence="7">
    <location>
        <begin position="323"/>
        <end position="349"/>
    </location>
</feature>
<dbReference type="PANTHER" id="PTHR11119">
    <property type="entry name" value="XANTHINE-URACIL / VITAMIN C PERMEASE FAMILY MEMBER"/>
    <property type="match status" value="1"/>
</dbReference>
<keyword evidence="5 7" id="KW-1133">Transmembrane helix</keyword>
<comment type="caution">
    <text evidence="8">The sequence shown here is derived from an EMBL/GenBank/DDBJ whole genome shotgun (WGS) entry which is preliminary data.</text>
</comment>
<dbReference type="EMBL" id="WJNH01000002">
    <property type="protein sequence ID" value="MRG85469.1"/>
    <property type="molecule type" value="Genomic_DNA"/>
</dbReference>
<dbReference type="NCBIfam" id="TIGR00801">
    <property type="entry name" value="ncs2"/>
    <property type="match status" value="1"/>
</dbReference>
<evidence type="ECO:0000256" key="3">
    <source>
        <dbReference type="ARBA" id="ARBA00022448"/>
    </source>
</evidence>
<dbReference type="GO" id="GO:0005886">
    <property type="term" value="C:plasma membrane"/>
    <property type="evidence" value="ECO:0007669"/>
    <property type="project" value="UniProtKB-ARBA"/>
</dbReference>
<comment type="subcellular location">
    <subcellularLocation>
        <location evidence="1">Membrane</location>
        <topology evidence="1">Multi-pass membrane protein</topology>
    </subcellularLocation>
</comment>
<feature type="transmembrane region" description="Helical" evidence="7">
    <location>
        <begin position="389"/>
        <end position="407"/>
    </location>
</feature>
<feature type="transmembrane region" description="Helical" evidence="7">
    <location>
        <begin position="122"/>
        <end position="144"/>
    </location>
</feature>
<keyword evidence="6 7" id="KW-0472">Membrane</keyword>
<dbReference type="PROSITE" id="PS01116">
    <property type="entry name" value="XANTH_URACIL_PERMASE"/>
    <property type="match status" value="1"/>
</dbReference>
<feature type="transmembrane region" description="Helical" evidence="7">
    <location>
        <begin position="413"/>
        <end position="432"/>
    </location>
</feature>
<dbReference type="Pfam" id="PF00860">
    <property type="entry name" value="Xan_ur_permease"/>
    <property type="match status" value="1"/>
</dbReference>
<comment type="similarity">
    <text evidence="2">Belongs to the nucleobase:cation symporter-2 (NCS2) (TC 2.A.40) family.</text>
</comment>
<feature type="transmembrane region" description="Helical" evidence="7">
    <location>
        <begin position="183"/>
        <end position="202"/>
    </location>
</feature>
<name>A0A6G1X3H2_9BACI</name>
<feature type="transmembrane region" description="Helical" evidence="7">
    <location>
        <begin position="94"/>
        <end position="115"/>
    </location>
</feature>
<evidence type="ECO:0000256" key="5">
    <source>
        <dbReference type="ARBA" id="ARBA00022989"/>
    </source>
</evidence>
<feature type="transmembrane region" description="Helical" evidence="7">
    <location>
        <begin position="69"/>
        <end position="88"/>
    </location>
</feature>
<gene>
    <name evidence="8" type="ORF">GH754_03890</name>
</gene>
<evidence type="ECO:0000256" key="4">
    <source>
        <dbReference type="ARBA" id="ARBA00022692"/>
    </source>
</evidence>
<dbReference type="GO" id="GO:0015205">
    <property type="term" value="F:nucleobase transmembrane transporter activity"/>
    <property type="evidence" value="ECO:0007669"/>
    <property type="project" value="UniProtKB-ARBA"/>
</dbReference>
<accession>A0A6G1X3H2</accession>
<evidence type="ECO:0000256" key="7">
    <source>
        <dbReference type="SAM" id="Phobius"/>
    </source>
</evidence>
<reference evidence="8 9" key="1">
    <citation type="submission" date="2019-11" db="EMBL/GenBank/DDBJ databases">
        <authorList>
            <person name="Li J."/>
        </authorList>
    </citation>
    <scope>NUCLEOTIDE SEQUENCE [LARGE SCALE GENOMIC DNA]</scope>
    <source>
        <strain evidence="8 9">J4</strain>
    </source>
</reference>
<feature type="transmembrane region" description="Helical" evidence="7">
    <location>
        <begin position="156"/>
        <end position="176"/>
    </location>
</feature>
<keyword evidence="4 7" id="KW-0812">Transmembrane</keyword>
<evidence type="ECO:0000256" key="6">
    <source>
        <dbReference type="ARBA" id="ARBA00023136"/>
    </source>
</evidence>
<dbReference type="AlphaFoldDB" id="A0A6G1X3H2"/>
<feature type="transmembrane region" description="Helical" evidence="7">
    <location>
        <begin position="20"/>
        <end position="40"/>
    </location>
</feature>